<accession>A0AA42CKP5</accession>
<comment type="caution">
    <text evidence="5">The sequence shown here is derived from an EMBL/GenBank/DDBJ whole genome shotgun (WGS) entry which is preliminary data.</text>
</comment>
<protein>
    <submittedName>
        <fullName evidence="5">Metallophosphoesterase</fullName>
    </submittedName>
</protein>
<proteinExistence type="predicted"/>
<gene>
    <name evidence="5" type="ORF">M8523_00880</name>
</gene>
<feature type="transmembrane region" description="Helical" evidence="3">
    <location>
        <begin position="25"/>
        <end position="42"/>
    </location>
</feature>
<evidence type="ECO:0000259" key="4">
    <source>
        <dbReference type="Pfam" id="PF00149"/>
    </source>
</evidence>
<feature type="transmembrane region" description="Helical" evidence="3">
    <location>
        <begin position="63"/>
        <end position="82"/>
    </location>
</feature>
<dbReference type="Pfam" id="PF00149">
    <property type="entry name" value="Metallophos"/>
    <property type="match status" value="1"/>
</dbReference>
<keyword evidence="2" id="KW-0378">Hydrolase</keyword>
<dbReference type="InterPro" id="IPR004843">
    <property type="entry name" value="Calcineurin-like_PHP"/>
</dbReference>
<dbReference type="GO" id="GO:0016020">
    <property type="term" value="C:membrane"/>
    <property type="evidence" value="ECO:0007669"/>
    <property type="project" value="GOC"/>
</dbReference>
<dbReference type="Gene3D" id="3.60.21.10">
    <property type="match status" value="1"/>
</dbReference>
<dbReference type="Proteomes" id="UP001165667">
    <property type="component" value="Unassembled WGS sequence"/>
</dbReference>
<dbReference type="PANTHER" id="PTHR31302:SF31">
    <property type="entry name" value="PHOSPHODIESTERASE YAEI"/>
    <property type="match status" value="1"/>
</dbReference>
<evidence type="ECO:0000256" key="2">
    <source>
        <dbReference type="ARBA" id="ARBA00022801"/>
    </source>
</evidence>
<dbReference type="GO" id="GO:0009245">
    <property type="term" value="P:lipid A biosynthetic process"/>
    <property type="evidence" value="ECO:0007669"/>
    <property type="project" value="TreeGrafter"/>
</dbReference>
<dbReference type="GO" id="GO:0008758">
    <property type="term" value="F:UDP-2,3-diacylglucosamine hydrolase activity"/>
    <property type="evidence" value="ECO:0007669"/>
    <property type="project" value="TreeGrafter"/>
</dbReference>
<dbReference type="EMBL" id="JAMOIM010000001">
    <property type="protein sequence ID" value="MCW6506572.1"/>
    <property type="molecule type" value="Genomic_DNA"/>
</dbReference>
<evidence type="ECO:0000256" key="3">
    <source>
        <dbReference type="SAM" id="Phobius"/>
    </source>
</evidence>
<keyword evidence="3" id="KW-0472">Membrane</keyword>
<dbReference type="SUPFAM" id="SSF56300">
    <property type="entry name" value="Metallo-dependent phosphatases"/>
    <property type="match status" value="1"/>
</dbReference>
<keyword evidence="6" id="KW-1185">Reference proteome</keyword>
<organism evidence="5 6">
    <name type="scientific">Lichenifustis flavocetrariae</name>
    <dbReference type="NCBI Taxonomy" id="2949735"/>
    <lineage>
        <taxon>Bacteria</taxon>
        <taxon>Pseudomonadati</taxon>
        <taxon>Pseudomonadota</taxon>
        <taxon>Alphaproteobacteria</taxon>
        <taxon>Hyphomicrobiales</taxon>
        <taxon>Lichenihabitantaceae</taxon>
        <taxon>Lichenifustis</taxon>
    </lineage>
</organism>
<reference evidence="5" key="1">
    <citation type="submission" date="2022-05" db="EMBL/GenBank/DDBJ databases">
        <authorList>
            <person name="Pankratov T."/>
        </authorList>
    </citation>
    <scope>NUCLEOTIDE SEQUENCE</scope>
    <source>
        <strain evidence="5">BP6-180914</strain>
    </source>
</reference>
<sequence length="374" mass="40733">MSRLIFGLIYLYVVARFVWPLHLPVAAKVVAAAILFVASQYLEWCRLSSGSRFSPEFPRPVIILFNWAFGGLVFLWLLQLLLDAGLLIAMPFRGAVGVPDGVRYGMAMLAAVAAAIGVQQAVRVPPLKDIEVAIPGLPRQFDGYTLLHLTDLHISRLFPASWARAVVDRSNTLGVDLIAVTGDLIDGTLDARRTDIEPLRDLRARDGVFVVSGNHDNMFGYRGWMEHYASMGMSVIDNSHVVLERDVGRLILAGLSDRSVRSAGRPVRDLAALVEAAPRDVPIILLDHQPAEARNAAKLGVALQLSGHTHGGLIVGIDRLAAGPNGGFVSGRYDVEGMTLYVNNGTALWPGFALRLGRPSELTRITLRRRVEPA</sequence>
<keyword evidence="1" id="KW-0479">Metal-binding</keyword>
<evidence type="ECO:0000313" key="6">
    <source>
        <dbReference type="Proteomes" id="UP001165667"/>
    </source>
</evidence>
<dbReference type="CDD" id="cd07385">
    <property type="entry name" value="MPP_YkuE_C"/>
    <property type="match status" value="1"/>
</dbReference>
<keyword evidence="3" id="KW-1133">Transmembrane helix</keyword>
<dbReference type="RefSeq" id="WP_282583404.1">
    <property type="nucleotide sequence ID" value="NZ_JAMOIM010000001.1"/>
</dbReference>
<dbReference type="PANTHER" id="PTHR31302">
    <property type="entry name" value="TRANSMEMBRANE PROTEIN WITH METALLOPHOSPHOESTERASE DOMAIN-RELATED"/>
    <property type="match status" value="1"/>
</dbReference>
<dbReference type="GO" id="GO:0046872">
    <property type="term" value="F:metal ion binding"/>
    <property type="evidence" value="ECO:0007669"/>
    <property type="project" value="UniProtKB-KW"/>
</dbReference>
<dbReference type="InterPro" id="IPR029052">
    <property type="entry name" value="Metallo-depent_PP-like"/>
</dbReference>
<keyword evidence="3" id="KW-0812">Transmembrane</keyword>
<dbReference type="AlphaFoldDB" id="A0AA42CKP5"/>
<name>A0AA42CKP5_9HYPH</name>
<evidence type="ECO:0000313" key="5">
    <source>
        <dbReference type="EMBL" id="MCW6506572.1"/>
    </source>
</evidence>
<evidence type="ECO:0000256" key="1">
    <source>
        <dbReference type="ARBA" id="ARBA00022723"/>
    </source>
</evidence>
<dbReference type="InterPro" id="IPR051158">
    <property type="entry name" value="Metallophosphoesterase_sf"/>
</dbReference>
<feature type="domain" description="Calcineurin-like phosphoesterase" evidence="4">
    <location>
        <begin position="145"/>
        <end position="311"/>
    </location>
</feature>